<organism evidence="2 3">
    <name type="scientific">Ditylenchus dipsaci</name>
    <dbReference type="NCBI Taxonomy" id="166011"/>
    <lineage>
        <taxon>Eukaryota</taxon>
        <taxon>Metazoa</taxon>
        <taxon>Ecdysozoa</taxon>
        <taxon>Nematoda</taxon>
        <taxon>Chromadorea</taxon>
        <taxon>Rhabditida</taxon>
        <taxon>Tylenchina</taxon>
        <taxon>Tylenchomorpha</taxon>
        <taxon>Sphaerularioidea</taxon>
        <taxon>Anguinidae</taxon>
        <taxon>Anguininae</taxon>
        <taxon>Ditylenchus</taxon>
    </lineage>
</organism>
<feature type="compositionally biased region" description="Basic and acidic residues" evidence="1">
    <location>
        <begin position="290"/>
        <end position="306"/>
    </location>
</feature>
<dbReference type="GO" id="GO:0032981">
    <property type="term" value="P:mitochondrial respiratory chain complex I assembly"/>
    <property type="evidence" value="ECO:0007669"/>
    <property type="project" value="InterPro"/>
</dbReference>
<dbReference type="AlphaFoldDB" id="A0A915DXQ7"/>
<dbReference type="PANTHER" id="PTHR13338">
    <property type="entry name" value="UPF0240 PROTEIN"/>
    <property type="match status" value="1"/>
</dbReference>
<feature type="region of interest" description="Disordered" evidence="1">
    <location>
        <begin position="74"/>
        <end position="93"/>
    </location>
</feature>
<protein>
    <submittedName>
        <fullName evidence="3">Uncharacterized protein</fullName>
    </submittedName>
</protein>
<evidence type="ECO:0000313" key="3">
    <source>
        <dbReference type="WBParaSite" id="jg24064"/>
    </source>
</evidence>
<dbReference type="GO" id="GO:0005739">
    <property type="term" value="C:mitochondrion"/>
    <property type="evidence" value="ECO:0007669"/>
    <property type="project" value="TreeGrafter"/>
</dbReference>
<dbReference type="PANTHER" id="PTHR13338:SF4">
    <property type="entry name" value="NADH DEHYDROGENASE [UBIQUINONE] 1 ALPHA SUBCOMPLEX ASSEMBLY FACTOR 4"/>
    <property type="match status" value="1"/>
</dbReference>
<accession>A0A915DXQ7</accession>
<dbReference type="InterPro" id="IPR009622">
    <property type="entry name" value="NDUFAF4"/>
</dbReference>
<reference evidence="3" key="1">
    <citation type="submission" date="2022-11" db="UniProtKB">
        <authorList>
            <consortium name="WormBaseParasite"/>
        </authorList>
    </citation>
    <scope>IDENTIFICATION</scope>
</reference>
<dbReference type="WBParaSite" id="jg24064">
    <property type="protein sequence ID" value="jg24064"/>
    <property type="gene ID" value="jg24064"/>
</dbReference>
<keyword evidence="2" id="KW-1185">Reference proteome</keyword>
<evidence type="ECO:0000313" key="2">
    <source>
        <dbReference type="Proteomes" id="UP000887574"/>
    </source>
</evidence>
<evidence type="ECO:0000256" key="1">
    <source>
        <dbReference type="SAM" id="MobiDB-lite"/>
    </source>
</evidence>
<dbReference type="Pfam" id="PF06784">
    <property type="entry name" value="UPF0240"/>
    <property type="match status" value="1"/>
</dbReference>
<feature type="region of interest" description="Disordered" evidence="1">
    <location>
        <begin position="247"/>
        <end position="306"/>
    </location>
</feature>
<feature type="compositionally biased region" description="Basic and acidic residues" evidence="1">
    <location>
        <begin position="247"/>
        <end position="278"/>
    </location>
</feature>
<sequence>MKRIFGFFRRKVDDVSFQHRALQKVEKIEKGEKVLPPKHPTDEKAFRKALDNDDLKEKVNAKYDDLVTNMNKIIVTSSDPPPKQKSSRPLPTHADDVLLDQDLLLYGFHEPPLERMDKNKLMFREALEILRTRLELEDEQFALGDDEQSKLRKINSQKFLQNHPAVKRVDRGKLDTIFEYFRPFVRLEEQMVVRKKDAERLNRLLEGDMDDLDDFKVKMPWFSRKLGESVQKDTLVGKKNLATLDAREQTEMLEGDKSKQREDARRLDKALSDLHQDLHSQPSDINPALDDLRKPLDDQPKKEQHK</sequence>
<dbReference type="Proteomes" id="UP000887574">
    <property type="component" value="Unplaced"/>
</dbReference>
<proteinExistence type="predicted"/>
<name>A0A915DXQ7_9BILA</name>